<evidence type="ECO:0000313" key="6">
    <source>
        <dbReference type="Proteomes" id="UP000694480"/>
    </source>
</evidence>
<name>A0A930YUI8_9FLAO</name>
<dbReference type="Gene3D" id="1.25.40.10">
    <property type="entry name" value="Tetratricopeptide repeat domain"/>
    <property type="match status" value="1"/>
</dbReference>
<feature type="region of interest" description="Disordered" evidence="3">
    <location>
        <begin position="139"/>
        <end position="239"/>
    </location>
</feature>
<gene>
    <name evidence="5" type="ORF">IC612_02210</name>
</gene>
<proteinExistence type="predicted"/>
<keyword evidence="1" id="KW-0802">TPR repeat</keyword>
<dbReference type="SUPFAM" id="SSF48452">
    <property type="entry name" value="TPR-like"/>
    <property type="match status" value="1"/>
</dbReference>
<organism evidence="5 6">
    <name type="scientific">Planobacterium oryzisoli</name>
    <dbReference type="NCBI Taxonomy" id="2771435"/>
    <lineage>
        <taxon>Bacteria</taxon>
        <taxon>Pseudomonadati</taxon>
        <taxon>Bacteroidota</taxon>
        <taxon>Flavobacteriia</taxon>
        <taxon>Flavobacteriales</taxon>
        <taxon>Weeksellaceae</taxon>
        <taxon>Chryseobacterium group</taxon>
        <taxon>Chryseobacterium</taxon>
    </lineage>
</organism>
<dbReference type="RefSeq" id="WP_194738542.1">
    <property type="nucleotide sequence ID" value="NZ_JADKYY010000002.1"/>
</dbReference>
<evidence type="ECO:0000256" key="3">
    <source>
        <dbReference type="SAM" id="MobiDB-lite"/>
    </source>
</evidence>
<evidence type="ECO:0000256" key="2">
    <source>
        <dbReference type="SAM" id="Coils"/>
    </source>
</evidence>
<dbReference type="InterPro" id="IPR011990">
    <property type="entry name" value="TPR-like_helical_dom_sf"/>
</dbReference>
<feature type="compositionally biased region" description="Polar residues" evidence="3">
    <location>
        <begin position="174"/>
        <end position="186"/>
    </location>
</feature>
<evidence type="ECO:0000256" key="1">
    <source>
        <dbReference type="PROSITE-ProRule" id="PRU00339"/>
    </source>
</evidence>
<comment type="caution">
    <text evidence="5">The sequence shown here is derived from an EMBL/GenBank/DDBJ whole genome shotgun (WGS) entry which is preliminary data.</text>
</comment>
<dbReference type="Pfam" id="PF13424">
    <property type="entry name" value="TPR_12"/>
    <property type="match status" value="1"/>
</dbReference>
<feature type="repeat" description="TPR" evidence="1">
    <location>
        <begin position="57"/>
        <end position="90"/>
    </location>
</feature>
<sequence>MIYRLLTFFTLFFSLGVAAQDDYAVSVYEGNKAFKKGDFGQASERFLSAVTKDPSQYAGHFNLGNSLYKRALYNEAAAEYEKALSVAQDETQRANALYNHGNALMALEDFQSAAQLYKQVLKITPYDEEARRNYEIAMLKDKEQQDSEGKQGGGGQGGSDPSKQNEKSEDGKMNNGSSDSQNSGERNSSNPSNNPNPGGMPKEEQEALLNRIEGREQRTARKILNQDTYSMPQSNEKDW</sequence>
<keyword evidence="6" id="KW-1185">Reference proteome</keyword>
<dbReference type="EMBL" id="JADKYY010000002">
    <property type="protein sequence ID" value="MBF5026610.1"/>
    <property type="molecule type" value="Genomic_DNA"/>
</dbReference>
<feature type="repeat" description="TPR" evidence="1">
    <location>
        <begin position="94"/>
        <end position="127"/>
    </location>
</feature>
<evidence type="ECO:0000256" key="4">
    <source>
        <dbReference type="SAM" id="SignalP"/>
    </source>
</evidence>
<reference evidence="5" key="1">
    <citation type="submission" date="2020-11" db="EMBL/GenBank/DDBJ databases">
        <title>Genome seq and assembly of Planobacterium sp.</title>
        <authorList>
            <person name="Chhetri G."/>
        </authorList>
    </citation>
    <scope>NUCLEOTIDE SEQUENCE</scope>
    <source>
        <strain evidence="5">GCR5</strain>
    </source>
</reference>
<dbReference type="PROSITE" id="PS50005">
    <property type="entry name" value="TPR"/>
    <property type="match status" value="2"/>
</dbReference>
<feature type="compositionally biased region" description="Basic and acidic residues" evidence="3">
    <location>
        <begin position="163"/>
        <end position="172"/>
    </location>
</feature>
<feature type="chain" id="PRO_5037549683" evidence="4">
    <location>
        <begin position="20"/>
        <end position="239"/>
    </location>
</feature>
<keyword evidence="2" id="KW-0175">Coiled coil</keyword>
<dbReference type="AlphaFoldDB" id="A0A930YUI8"/>
<feature type="coiled-coil region" evidence="2">
    <location>
        <begin position="70"/>
        <end position="97"/>
    </location>
</feature>
<evidence type="ECO:0000313" key="5">
    <source>
        <dbReference type="EMBL" id="MBF5026610.1"/>
    </source>
</evidence>
<dbReference type="SMART" id="SM00028">
    <property type="entry name" value="TPR"/>
    <property type="match status" value="3"/>
</dbReference>
<feature type="signal peptide" evidence="4">
    <location>
        <begin position="1"/>
        <end position="19"/>
    </location>
</feature>
<dbReference type="InterPro" id="IPR019734">
    <property type="entry name" value="TPR_rpt"/>
</dbReference>
<dbReference type="Proteomes" id="UP000694480">
    <property type="component" value="Unassembled WGS sequence"/>
</dbReference>
<keyword evidence="4" id="KW-0732">Signal</keyword>
<feature type="compositionally biased region" description="Polar residues" evidence="3">
    <location>
        <begin position="225"/>
        <end position="239"/>
    </location>
</feature>
<protein>
    <submittedName>
        <fullName evidence="5">Tetratricopeptide repeat protein</fullName>
    </submittedName>
</protein>
<accession>A0A930YUI8</accession>
<feature type="compositionally biased region" description="Basic and acidic residues" evidence="3">
    <location>
        <begin position="139"/>
        <end position="149"/>
    </location>
</feature>
<feature type="compositionally biased region" description="Low complexity" evidence="3">
    <location>
        <begin position="187"/>
        <end position="197"/>
    </location>
</feature>